<accession>A0A2R6R5V6</accession>
<dbReference type="Proteomes" id="UP000241394">
    <property type="component" value="Chromosome LG9"/>
</dbReference>
<evidence type="ECO:0000313" key="4">
    <source>
        <dbReference type="EMBL" id="PSS21396.1"/>
    </source>
</evidence>
<dbReference type="EMBL" id="NKQK01000009">
    <property type="protein sequence ID" value="PSS21396.1"/>
    <property type="molecule type" value="Genomic_DNA"/>
</dbReference>
<dbReference type="AlphaFoldDB" id="A0A2R6R5V6"/>
<proteinExistence type="predicted"/>
<reference evidence="5" key="2">
    <citation type="journal article" date="2018" name="BMC Genomics">
        <title>A manually annotated Actinidia chinensis var. chinensis (kiwifruit) genome highlights the challenges associated with draft genomes and gene prediction in plants.</title>
        <authorList>
            <person name="Pilkington S.M."/>
            <person name="Crowhurst R."/>
            <person name="Hilario E."/>
            <person name="Nardozza S."/>
            <person name="Fraser L."/>
            <person name="Peng Y."/>
            <person name="Gunaseelan K."/>
            <person name="Simpson R."/>
            <person name="Tahir J."/>
            <person name="Deroles S.C."/>
            <person name="Templeton K."/>
            <person name="Luo Z."/>
            <person name="Davy M."/>
            <person name="Cheng C."/>
            <person name="McNeilage M."/>
            <person name="Scaglione D."/>
            <person name="Liu Y."/>
            <person name="Zhang Q."/>
            <person name="Datson P."/>
            <person name="De Silva N."/>
            <person name="Gardiner S.E."/>
            <person name="Bassett H."/>
            <person name="Chagne D."/>
            <person name="McCallum J."/>
            <person name="Dzierzon H."/>
            <person name="Deng C."/>
            <person name="Wang Y.Y."/>
            <person name="Barron L."/>
            <person name="Manako K."/>
            <person name="Bowen J."/>
            <person name="Foster T.M."/>
            <person name="Erridge Z.A."/>
            <person name="Tiffin H."/>
            <person name="Waite C.N."/>
            <person name="Davies K.M."/>
            <person name="Grierson E.P."/>
            <person name="Laing W.A."/>
            <person name="Kirk R."/>
            <person name="Chen X."/>
            <person name="Wood M."/>
            <person name="Montefiori M."/>
            <person name="Brummell D.A."/>
            <person name="Schwinn K.E."/>
            <person name="Catanach A."/>
            <person name="Fullerton C."/>
            <person name="Li D."/>
            <person name="Meiyalaghan S."/>
            <person name="Nieuwenhuizen N."/>
            <person name="Read N."/>
            <person name="Prakash R."/>
            <person name="Hunter D."/>
            <person name="Zhang H."/>
            <person name="McKenzie M."/>
            <person name="Knabel M."/>
            <person name="Harris A."/>
            <person name="Allan A.C."/>
            <person name="Gleave A."/>
            <person name="Chen A."/>
            <person name="Janssen B.J."/>
            <person name="Plunkett B."/>
            <person name="Ampomah-Dwamena C."/>
            <person name="Voogd C."/>
            <person name="Leif D."/>
            <person name="Lafferty D."/>
            <person name="Souleyre E.J.F."/>
            <person name="Varkonyi-Gasic E."/>
            <person name="Gambi F."/>
            <person name="Hanley J."/>
            <person name="Yao J.L."/>
            <person name="Cheung J."/>
            <person name="David K.M."/>
            <person name="Warren B."/>
            <person name="Marsh K."/>
            <person name="Snowden K.C."/>
            <person name="Lin-Wang K."/>
            <person name="Brian L."/>
            <person name="Martinez-Sanchez M."/>
            <person name="Wang M."/>
            <person name="Ileperuma N."/>
            <person name="Macnee N."/>
            <person name="Campin R."/>
            <person name="McAtee P."/>
            <person name="Drummond R.S.M."/>
            <person name="Espley R.V."/>
            <person name="Ireland H.S."/>
            <person name="Wu R."/>
            <person name="Atkinson R.G."/>
            <person name="Karunairetnam S."/>
            <person name="Bulley S."/>
            <person name="Chunkath S."/>
            <person name="Hanley Z."/>
            <person name="Storey R."/>
            <person name="Thrimawithana A.H."/>
            <person name="Thomson S."/>
            <person name="David C."/>
            <person name="Testolin R."/>
            <person name="Huang H."/>
            <person name="Hellens R.P."/>
            <person name="Schaffer R.J."/>
        </authorList>
    </citation>
    <scope>NUCLEOTIDE SEQUENCE [LARGE SCALE GENOMIC DNA]</scope>
    <source>
        <strain evidence="5">cv. Red5</strain>
    </source>
</reference>
<gene>
    <name evidence="3" type="ORF">CEY00_Acc10439</name>
    <name evidence="4" type="ORF">CEY00_Acc10440</name>
</gene>
<dbReference type="EMBL" id="NKQK01000009">
    <property type="protein sequence ID" value="PSS21395.1"/>
    <property type="molecule type" value="Genomic_DNA"/>
</dbReference>
<feature type="compositionally biased region" description="Basic and acidic residues" evidence="1">
    <location>
        <begin position="29"/>
        <end position="43"/>
    </location>
</feature>
<dbReference type="Gramene" id="PSS21396">
    <property type="protein sequence ID" value="PSS21396"/>
    <property type="gene ID" value="CEY00_Acc10440"/>
</dbReference>
<evidence type="ECO:0000313" key="3">
    <source>
        <dbReference type="EMBL" id="PSS21395.1"/>
    </source>
</evidence>
<reference evidence="4 5" key="1">
    <citation type="submission" date="2017-07" db="EMBL/GenBank/DDBJ databases">
        <title>An improved, manually edited Actinidia chinensis var. chinensis (kiwifruit) genome highlights the challenges associated with draft genomes and gene prediction in plants.</title>
        <authorList>
            <person name="Pilkington S."/>
            <person name="Crowhurst R."/>
            <person name="Hilario E."/>
            <person name="Nardozza S."/>
            <person name="Fraser L."/>
            <person name="Peng Y."/>
            <person name="Gunaseelan K."/>
            <person name="Simpson R."/>
            <person name="Tahir J."/>
            <person name="Deroles S."/>
            <person name="Templeton K."/>
            <person name="Luo Z."/>
            <person name="Davy M."/>
            <person name="Cheng C."/>
            <person name="Mcneilage M."/>
            <person name="Scaglione D."/>
            <person name="Liu Y."/>
            <person name="Zhang Q."/>
            <person name="Datson P."/>
            <person name="De Silva N."/>
            <person name="Gardiner S."/>
            <person name="Bassett H."/>
            <person name="Chagne D."/>
            <person name="Mccallum J."/>
            <person name="Dzierzon H."/>
            <person name="Deng C."/>
            <person name="Wang Y.-Y."/>
            <person name="Barron N."/>
            <person name="Manako K."/>
            <person name="Bowen J."/>
            <person name="Foster T."/>
            <person name="Erridge Z."/>
            <person name="Tiffin H."/>
            <person name="Waite C."/>
            <person name="Davies K."/>
            <person name="Grierson E."/>
            <person name="Laing W."/>
            <person name="Kirk R."/>
            <person name="Chen X."/>
            <person name="Wood M."/>
            <person name="Montefiori M."/>
            <person name="Brummell D."/>
            <person name="Schwinn K."/>
            <person name="Catanach A."/>
            <person name="Fullerton C."/>
            <person name="Li D."/>
            <person name="Meiyalaghan S."/>
            <person name="Nieuwenhuizen N."/>
            <person name="Read N."/>
            <person name="Prakash R."/>
            <person name="Hunter D."/>
            <person name="Zhang H."/>
            <person name="Mckenzie M."/>
            <person name="Knabel M."/>
            <person name="Harris A."/>
            <person name="Allan A."/>
            <person name="Chen A."/>
            <person name="Janssen B."/>
            <person name="Plunkett B."/>
            <person name="Dwamena C."/>
            <person name="Voogd C."/>
            <person name="Leif D."/>
            <person name="Lafferty D."/>
            <person name="Souleyre E."/>
            <person name="Varkonyi-Gasic E."/>
            <person name="Gambi F."/>
            <person name="Hanley J."/>
            <person name="Yao J.-L."/>
            <person name="Cheung J."/>
            <person name="David K."/>
            <person name="Warren B."/>
            <person name="Marsh K."/>
            <person name="Snowden K."/>
            <person name="Lin-Wang K."/>
            <person name="Brian L."/>
            <person name="Martinez-Sanchez M."/>
            <person name="Wang M."/>
            <person name="Ileperuma N."/>
            <person name="Macnee N."/>
            <person name="Campin R."/>
            <person name="Mcatee P."/>
            <person name="Drummond R."/>
            <person name="Espley R."/>
            <person name="Ireland H."/>
            <person name="Wu R."/>
            <person name="Atkinson R."/>
            <person name="Karunairetnam S."/>
            <person name="Bulley S."/>
            <person name="Chunkath S."/>
            <person name="Hanley Z."/>
            <person name="Storey R."/>
            <person name="Thrimawithana A."/>
            <person name="Thomson S."/>
            <person name="David C."/>
            <person name="Testolin R."/>
        </authorList>
    </citation>
    <scope>NUCLEOTIDE SEQUENCE [LARGE SCALE GENOMIC DNA]</scope>
    <source>
        <strain evidence="5">cv. Red5</strain>
        <tissue evidence="4">Young leaf</tissue>
    </source>
</reference>
<name>A0A2R6R5V6_ACTCC</name>
<dbReference type="Pfam" id="PF03732">
    <property type="entry name" value="Retrotrans_gag"/>
    <property type="match status" value="1"/>
</dbReference>
<protein>
    <submittedName>
        <fullName evidence="4">DNA double-strand break repair Rad50 ATPase like</fullName>
    </submittedName>
</protein>
<evidence type="ECO:0000256" key="1">
    <source>
        <dbReference type="SAM" id="MobiDB-lite"/>
    </source>
</evidence>
<keyword evidence="5" id="KW-1185">Reference proteome</keyword>
<feature type="compositionally biased region" description="Basic and acidic residues" evidence="1">
    <location>
        <begin position="100"/>
        <end position="110"/>
    </location>
</feature>
<dbReference type="InParanoid" id="A0A2R6R5V6"/>
<comment type="caution">
    <text evidence="4">The sequence shown here is derived from an EMBL/GenBank/DDBJ whole genome shotgun (WGS) entry which is preliminary data.</text>
</comment>
<dbReference type="OrthoDB" id="1737504at2759"/>
<feature type="domain" description="Retrotransposon gag" evidence="2">
    <location>
        <begin position="158"/>
        <end position="248"/>
    </location>
</feature>
<dbReference type="Gramene" id="PSS21395">
    <property type="protein sequence ID" value="PSS21395"/>
    <property type="gene ID" value="CEY00_Acc10439"/>
</dbReference>
<evidence type="ECO:0000259" key="2">
    <source>
        <dbReference type="Pfam" id="PF03732"/>
    </source>
</evidence>
<feature type="compositionally biased region" description="Pro residues" evidence="1">
    <location>
        <begin position="17"/>
        <end position="26"/>
    </location>
</feature>
<feature type="compositionally biased region" description="Basic residues" evidence="1">
    <location>
        <begin position="51"/>
        <end position="65"/>
    </location>
</feature>
<feature type="region of interest" description="Disordered" evidence="1">
    <location>
        <begin position="1"/>
        <end position="110"/>
    </location>
</feature>
<sequence>MNENNVRLIQYPTTNNSPPPTAPIPPELEWSRRSHRSGDRESQSRQSISRARNRRPRSPSVRSRRERSPISSESESFSRTLRVGSEEIRKRGLSPFRNDQAPRYREESTTQKIRDLDAKIDAINTGANALVTVDTLVRQIKPPFPEIGYSDEVMCKAFLANLKGSARTWFRKFSPGTINLFGDLCRLFVSNFISCRVRPKKCIPPVYSSPKREESLKDYVKRFNQAVLEVEGASDKVVVMAMMEGLRPVRYLTLFSKILQRPNQHSEQSRQIYCRKRIGRGLAKR</sequence>
<organism evidence="4 5">
    <name type="scientific">Actinidia chinensis var. chinensis</name>
    <name type="common">Chinese soft-hair kiwi</name>
    <dbReference type="NCBI Taxonomy" id="1590841"/>
    <lineage>
        <taxon>Eukaryota</taxon>
        <taxon>Viridiplantae</taxon>
        <taxon>Streptophyta</taxon>
        <taxon>Embryophyta</taxon>
        <taxon>Tracheophyta</taxon>
        <taxon>Spermatophyta</taxon>
        <taxon>Magnoliopsida</taxon>
        <taxon>eudicotyledons</taxon>
        <taxon>Gunneridae</taxon>
        <taxon>Pentapetalae</taxon>
        <taxon>asterids</taxon>
        <taxon>Ericales</taxon>
        <taxon>Actinidiaceae</taxon>
        <taxon>Actinidia</taxon>
    </lineage>
</organism>
<dbReference type="InterPro" id="IPR005162">
    <property type="entry name" value="Retrotrans_gag_dom"/>
</dbReference>
<evidence type="ECO:0000313" key="5">
    <source>
        <dbReference type="Proteomes" id="UP000241394"/>
    </source>
</evidence>
<feature type="compositionally biased region" description="Low complexity" evidence="1">
    <location>
        <begin position="69"/>
        <end position="79"/>
    </location>
</feature>